<reference evidence="1 2" key="1">
    <citation type="submission" date="2019-04" db="EMBL/GenBank/DDBJ databases">
        <title>Friends and foes A comparative genomics studyof 23 Aspergillus species from section Flavi.</title>
        <authorList>
            <consortium name="DOE Joint Genome Institute"/>
            <person name="Kjaerbolling I."/>
            <person name="Vesth T."/>
            <person name="Frisvad J.C."/>
            <person name="Nybo J.L."/>
            <person name="Theobald S."/>
            <person name="Kildgaard S."/>
            <person name="Isbrandt T."/>
            <person name="Kuo A."/>
            <person name="Sato A."/>
            <person name="Lyhne E.K."/>
            <person name="Kogle M.E."/>
            <person name="Wiebenga A."/>
            <person name="Kun R.S."/>
            <person name="Lubbers R.J."/>
            <person name="Makela M.R."/>
            <person name="Barry K."/>
            <person name="Chovatia M."/>
            <person name="Clum A."/>
            <person name="Daum C."/>
            <person name="Haridas S."/>
            <person name="He G."/>
            <person name="LaButti K."/>
            <person name="Lipzen A."/>
            <person name="Mondo S."/>
            <person name="Riley R."/>
            <person name="Salamov A."/>
            <person name="Simmons B.A."/>
            <person name="Magnuson J.K."/>
            <person name="Henrissat B."/>
            <person name="Mortensen U.H."/>
            <person name="Larsen T.O."/>
            <person name="Devries R.P."/>
            <person name="Grigoriev I.V."/>
            <person name="Machida M."/>
            <person name="Baker S.E."/>
            <person name="Andersen M.R."/>
        </authorList>
    </citation>
    <scope>NUCLEOTIDE SEQUENCE [LARGE SCALE GENOMIC DNA]</scope>
    <source>
        <strain evidence="1 2">IBT 29228</strain>
    </source>
</reference>
<gene>
    <name evidence="1" type="ORF">BDV26DRAFT_255134</name>
</gene>
<dbReference type="EMBL" id="ML736169">
    <property type="protein sequence ID" value="KAE8381587.1"/>
    <property type="molecule type" value="Genomic_DNA"/>
</dbReference>
<sequence length="68" mass="7793">MDRRLSAEGLEVARIQGLARYNRDAEGLQHVPVEIARDRAANAPNMIEYHPEKKSQPKIIWGLPRVIF</sequence>
<accession>A0A5N7BJA3</accession>
<evidence type="ECO:0000313" key="2">
    <source>
        <dbReference type="Proteomes" id="UP000326198"/>
    </source>
</evidence>
<proteinExistence type="predicted"/>
<evidence type="ECO:0000313" key="1">
    <source>
        <dbReference type="EMBL" id="KAE8381587.1"/>
    </source>
</evidence>
<dbReference type="Proteomes" id="UP000326198">
    <property type="component" value="Unassembled WGS sequence"/>
</dbReference>
<name>A0A5N7BJA3_9EURO</name>
<dbReference type="AlphaFoldDB" id="A0A5N7BJA3"/>
<keyword evidence="2" id="KW-1185">Reference proteome</keyword>
<organism evidence="1 2">
    <name type="scientific">Aspergillus bertholletiae</name>
    <dbReference type="NCBI Taxonomy" id="1226010"/>
    <lineage>
        <taxon>Eukaryota</taxon>
        <taxon>Fungi</taxon>
        <taxon>Dikarya</taxon>
        <taxon>Ascomycota</taxon>
        <taxon>Pezizomycotina</taxon>
        <taxon>Eurotiomycetes</taxon>
        <taxon>Eurotiomycetidae</taxon>
        <taxon>Eurotiales</taxon>
        <taxon>Aspergillaceae</taxon>
        <taxon>Aspergillus</taxon>
        <taxon>Aspergillus subgen. Circumdati</taxon>
    </lineage>
</organism>
<protein>
    <submittedName>
        <fullName evidence="1">Uncharacterized protein</fullName>
    </submittedName>
</protein>